<evidence type="ECO:0000313" key="11">
    <source>
        <dbReference type="EMBL" id="VDK41949.1"/>
    </source>
</evidence>
<evidence type="ECO:0000259" key="8">
    <source>
        <dbReference type="PROSITE" id="PS50011"/>
    </source>
</evidence>
<dbReference type="Pfam" id="PF00069">
    <property type="entry name" value="Pkinase"/>
    <property type="match status" value="1"/>
</dbReference>
<accession>A0A0M3JR17</accession>
<dbReference type="SUPFAM" id="SSF56112">
    <property type="entry name" value="Protein kinase-like (PK-like)"/>
    <property type="match status" value="1"/>
</dbReference>
<feature type="domain" description="Ig-like" evidence="9">
    <location>
        <begin position="133"/>
        <end position="224"/>
    </location>
</feature>
<evidence type="ECO:0000259" key="10">
    <source>
        <dbReference type="PROSITE" id="PS50853"/>
    </source>
</evidence>
<dbReference type="PANTHER" id="PTHR24347">
    <property type="entry name" value="SERINE/THREONINE-PROTEIN KINASE"/>
    <property type="match status" value="1"/>
</dbReference>
<dbReference type="AlphaFoldDB" id="A0A0M3JR17"/>
<dbReference type="CDD" id="cd00096">
    <property type="entry name" value="Ig"/>
    <property type="match status" value="1"/>
</dbReference>
<name>A0A0M3JR17_ANISI</name>
<dbReference type="FunFam" id="1.10.510.10:FF:000571">
    <property type="entry name" value="Maternal embryonic leucine zipper kinase"/>
    <property type="match status" value="1"/>
</dbReference>
<proteinExistence type="inferred from homology"/>
<evidence type="ECO:0000256" key="6">
    <source>
        <dbReference type="ARBA" id="ARBA00023319"/>
    </source>
</evidence>
<dbReference type="PROSITE" id="PS50011">
    <property type="entry name" value="PROTEIN_KINASE_DOM"/>
    <property type="match status" value="1"/>
</dbReference>
<dbReference type="Pfam" id="PF07679">
    <property type="entry name" value="I-set"/>
    <property type="match status" value="1"/>
</dbReference>
<evidence type="ECO:0000256" key="7">
    <source>
        <dbReference type="PROSITE-ProRule" id="PRU10141"/>
    </source>
</evidence>
<dbReference type="InterPro" id="IPR013098">
    <property type="entry name" value="Ig_I-set"/>
</dbReference>
<dbReference type="InterPro" id="IPR036116">
    <property type="entry name" value="FN3_sf"/>
</dbReference>
<evidence type="ECO:0000259" key="9">
    <source>
        <dbReference type="PROSITE" id="PS50835"/>
    </source>
</evidence>
<dbReference type="OrthoDB" id="2570713at2759"/>
<dbReference type="InterPro" id="IPR007110">
    <property type="entry name" value="Ig-like_dom"/>
</dbReference>
<gene>
    <name evidence="11" type="ORF">ASIM_LOCUS9879</name>
</gene>
<keyword evidence="6" id="KW-0393">Immunoglobulin domain</keyword>
<evidence type="ECO:0000256" key="3">
    <source>
        <dbReference type="ARBA" id="ARBA00022737"/>
    </source>
</evidence>
<keyword evidence="4 7" id="KW-0547">Nucleotide-binding</keyword>
<dbReference type="InterPro" id="IPR003599">
    <property type="entry name" value="Ig_sub"/>
</dbReference>
<dbReference type="InterPro" id="IPR003961">
    <property type="entry name" value="FN3_dom"/>
</dbReference>
<comment type="similarity">
    <text evidence="2">Belongs to the protein kinase superfamily. CAMK Ser/Thr protein kinase family.</text>
</comment>
<dbReference type="Gene3D" id="2.60.40.10">
    <property type="entry name" value="Immunoglobulins"/>
    <property type="match status" value="2"/>
</dbReference>
<evidence type="ECO:0000256" key="1">
    <source>
        <dbReference type="ARBA" id="ARBA00001946"/>
    </source>
</evidence>
<dbReference type="Gene3D" id="1.10.510.10">
    <property type="entry name" value="Transferase(Phosphotransferase) domain 1"/>
    <property type="match status" value="1"/>
</dbReference>
<dbReference type="PROSITE" id="PS50835">
    <property type="entry name" value="IG_LIKE"/>
    <property type="match status" value="1"/>
</dbReference>
<dbReference type="GO" id="GO:0005524">
    <property type="term" value="F:ATP binding"/>
    <property type="evidence" value="ECO:0007669"/>
    <property type="project" value="UniProtKB-UniRule"/>
</dbReference>
<evidence type="ECO:0000313" key="12">
    <source>
        <dbReference type="Proteomes" id="UP000267096"/>
    </source>
</evidence>
<dbReference type="InterPro" id="IPR011009">
    <property type="entry name" value="Kinase-like_dom_sf"/>
</dbReference>
<keyword evidence="12" id="KW-1185">Reference proteome</keyword>
<dbReference type="SMART" id="SM00060">
    <property type="entry name" value="FN3"/>
    <property type="match status" value="1"/>
</dbReference>
<dbReference type="SMART" id="SM00409">
    <property type="entry name" value="IG"/>
    <property type="match status" value="1"/>
</dbReference>
<reference evidence="13" key="1">
    <citation type="submission" date="2017-02" db="UniProtKB">
        <authorList>
            <consortium name="WormBaseParasite"/>
        </authorList>
    </citation>
    <scope>IDENTIFICATION</scope>
</reference>
<evidence type="ECO:0000313" key="13">
    <source>
        <dbReference type="WBParaSite" id="ASIM_0001014801-mRNA-1"/>
    </source>
</evidence>
<keyword evidence="3" id="KW-0677">Repeat</keyword>
<feature type="domain" description="Protein kinase" evidence="8">
    <location>
        <begin position="365"/>
        <end position="625"/>
    </location>
</feature>
<reference evidence="11 12" key="2">
    <citation type="submission" date="2018-11" db="EMBL/GenBank/DDBJ databases">
        <authorList>
            <consortium name="Pathogen Informatics"/>
        </authorList>
    </citation>
    <scope>NUCLEOTIDE SEQUENCE [LARGE SCALE GENOMIC DNA]</scope>
</reference>
<feature type="binding site" evidence="7">
    <location>
        <position position="394"/>
    </location>
    <ligand>
        <name>ATP</name>
        <dbReference type="ChEBI" id="CHEBI:30616"/>
    </ligand>
</feature>
<protein>
    <submittedName>
        <fullName evidence="13">Protein kinase domain-containing protein</fullName>
    </submittedName>
</protein>
<evidence type="ECO:0000256" key="5">
    <source>
        <dbReference type="ARBA" id="ARBA00022840"/>
    </source>
</evidence>
<organism evidence="13">
    <name type="scientific">Anisakis simplex</name>
    <name type="common">Herring worm</name>
    <dbReference type="NCBI Taxonomy" id="6269"/>
    <lineage>
        <taxon>Eukaryota</taxon>
        <taxon>Metazoa</taxon>
        <taxon>Ecdysozoa</taxon>
        <taxon>Nematoda</taxon>
        <taxon>Chromadorea</taxon>
        <taxon>Rhabditida</taxon>
        <taxon>Spirurina</taxon>
        <taxon>Ascaridomorpha</taxon>
        <taxon>Ascaridoidea</taxon>
        <taxon>Anisakidae</taxon>
        <taxon>Anisakis</taxon>
        <taxon>Anisakis simplex complex</taxon>
    </lineage>
</organism>
<keyword evidence="5 7" id="KW-0067">ATP-binding</keyword>
<sequence length="639" mass="72503">MLDPSPQQQQREQLSAQFVYDFKAVKPKQISAKRGEKVKIVNVRDGNATVTKENGVNGEVPTYFLELDHVPGETFAEQIDYRRNWYETVDGRNSADSTSTLMCTIDNSIDLMPLLSVNTDSSSYSSSLKKLHPQSAPVCIEELCDVTIKVNSTLTLSCAFHSNHPYTLIWRGPAISRKADFKIKIEENGESILTVPKCTSSDGGQYWVQATNDYGTSHTVAWITVVDVPHVPISIRYTTVEESGGVELKWQQPIKGNTKYVWYIVEYKCDEDSSSSCSAFCEASSNDYDIAADGLMHCSVLISDLKPKQYSFRVRAFNELFKGQPSHSLNFKPSIEMIRYAARNAFLKEYNTKVEYLDEKFFEYYTVGDVIGRGRFSLVKKAVCNTSNRRFAAKFLTRHPVSGVDLDEDHISKEIQTLNALRHSNIVSLHAAVKTTHDFVIVMKWINGPSILKYIAKLGYFNEEFVRNLIRDAFAALDYMHSFSMAHYDLKPEDLLVHLSKHSARLVLIDFGYSQYCCQSSAIPLSYQMNEFSSPEQYLHRSPTTKSDIWSIGVILFVLLCGELPFDSSNNELMRLSIISANLRIDSAKRFHLFSDSLKSFVKSILVLNIHERPTASDCLKSEWITQKVSCEEIQLDDR</sequence>
<dbReference type="WBParaSite" id="ASIM_0001014801-mRNA-1">
    <property type="protein sequence ID" value="ASIM_0001014801-mRNA-1"/>
    <property type="gene ID" value="ASIM_0001014801"/>
</dbReference>
<evidence type="ECO:0000256" key="2">
    <source>
        <dbReference type="ARBA" id="ARBA00006692"/>
    </source>
</evidence>
<dbReference type="InterPro" id="IPR013783">
    <property type="entry name" value="Ig-like_fold"/>
</dbReference>
<dbReference type="InterPro" id="IPR017441">
    <property type="entry name" value="Protein_kinase_ATP_BS"/>
</dbReference>
<dbReference type="InterPro" id="IPR000719">
    <property type="entry name" value="Prot_kinase_dom"/>
</dbReference>
<dbReference type="PROSITE" id="PS50853">
    <property type="entry name" value="FN3"/>
    <property type="match status" value="1"/>
</dbReference>
<dbReference type="SUPFAM" id="SSF49265">
    <property type="entry name" value="Fibronectin type III"/>
    <property type="match status" value="1"/>
</dbReference>
<dbReference type="SUPFAM" id="SSF50044">
    <property type="entry name" value="SH3-domain"/>
    <property type="match status" value="1"/>
</dbReference>
<dbReference type="Proteomes" id="UP000267096">
    <property type="component" value="Unassembled WGS sequence"/>
</dbReference>
<dbReference type="CDD" id="cd00063">
    <property type="entry name" value="FN3"/>
    <property type="match status" value="1"/>
</dbReference>
<dbReference type="PROSITE" id="PS00107">
    <property type="entry name" value="PROTEIN_KINASE_ATP"/>
    <property type="match status" value="1"/>
</dbReference>
<dbReference type="InterPro" id="IPR036028">
    <property type="entry name" value="SH3-like_dom_sf"/>
</dbReference>
<dbReference type="InterPro" id="IPR036179">
    <property type="entry name" value="Ig-like_dom_sf"/>
</dbReference>
<dbReference type="GO" id="GO:0004672">
    <property type="term" value="F:protein kinase activity"/>
    <property type="evidence" value="ECO:0007669"/>
    <property type="project" value="InterPro"/>
</dbReference>
<evidence type="ECO:0000256" key="4">
    <source>
        <dbReference type="ARBA" id="ARBA00022741"/>
    </source>
</evidence>
<dbReference type="SUPFAM" id="SSF48726">
    <property type="entry name" value="Immunoglobulin"/>
    <property type="match status" value="1"/>
</dbReference>
<feature type="domain" description="Fibronectin type-III" evidence="10">
    <location>
        <begin position="231"/>
        <end position="336"/>
    </location>
</feature>
<comment type="cofactor">
    <cofactor evidence="1">
        <name>Mg(2+)</name>
        <dbReference type="ChEBI" id="CHEBI:18420"/>
    </cofactor>
</comment>
<dbReference type="EMBL" id="UYRR01030974">
    <property type="protein sequence ID" value="VDK41949.1"/>
    <property type="molecule type" value="Genomic_DNA"/>
</dbReference>
<dbReference type="Pfam" id="PF00041">
    <property type="entry name" value="fn3"/>
    <property type="match status" value="1"/>
</dbReference>